<reference evidence="2" key="1">
    <citation type="submission" date="2025-08" db="UniProtKB">
        <authorList>
            <consortium name="Ensembl"/>
        </authorList>
    </citation>
    <scope>IDENTIFICATION</scope>
</reference>
<evidence type="ECO:0000259" key="1">
    <source>
        <dbReference type="PROSITE" id="PS50878"/>
    </source>
</evidence>
<evidence type="ECO:0000313" key="2">
    <source>
        <dbReference type="Ensembl" id="ENSLLEP00000028000.1"/>
    </source>
</evidence>
<evidence type="ECO:0000313" key="3">
    <source>
        <dbReference type="Proteomes" id="UP000694569"/>
    </source>
</evidence>
<dbReference type="PANTHER" id="PTHR31635:SF196">
    <property type="entry name" value="REVERSE TRANSCRIPTASE DOMAIN-CONTAINING PROTEIN-RELATED"/>
    <property type="match status" value="1"/>
</dbReference>
<dbReference type="GeneTree" id="ENSGT00940000165023"/>
<dbReference type="Proteomes" id="UP000694569">
    <property type="component" value="Unplaced"/>
</dbReference>
<dbReference type="PANTHER" id="PTHR31635">
    <property type="entry name" value="REVERSE TRANSCRIPTASE DOMAIN-CONTAINING PROTEIN-RELATED"/>
    <property type="match status" value="1"/>
</dbReference>
<dbReference type="SUPFAM" id="SSF56672">
    <property type="entry name" value="DNA/RNA polymerases"/>
    <property type="match status" value="1"/>
</dbReference>
<dbReference type="CDD" id="cd01650">
    <property type="entry name" value="RT_nLTR_like"/>
    <property type="match status" value="1"/>
</dbReference>
<dbReference type="Pfam" id="PF00078">
    <property type="entry name" value="RVT_1"/>
    <property type="match status" value="1"/>
</dbReference>
<keyword evidence="3" id="KW-1185">Reference proteome</keyword>
<dbReference type="Ensembl" id="ENSLLET00000029093.1">
    <property type="protein sequence ID" value="ENSLLEP00000028000.1"/>
    <property type="gene ID" value="ENSLLEG00000017796.1"/>
</dbReference>
<dbReference type="PROSITE" id="PS50878">
    <property type="entry name" value="RT_POL"/>
    <property type="match status" value="1"/>
</dbReference>
<feature type="domain" description="Reverse transcriptase" evidence="1">
    <location>
        <begin position="127"/>
        <end position="401"/>
    </location>
</feature>
<dbReference type="InterPro" id="IPR043502">
    <property type="entry name" value="DNA/RNA_pol_sf"/>
</dbReference>
<proteinExistence type="predicted"/>
<reference evidence="2" key="2">
    <citation type="submission" date="2025-09" db="UniProtKB">
        <authorList>
            <consortium name="Ensembl"/>
        </authorList>
    </citation>
    <scope>IDENTIFICATION</scope>
</reference>
<accession>A0A8C5PVL3</accession>
<dbReference type="AlphaFoldDB" id="A0A8C5PVL3"/>
<dbReference type="InterPro" id="IPR000477">
    <property type="entry name" value="RT_dom"/>
</dbReference>
<sequence length="785" mass="89416">MLRARHSTTYIAKIRDTHGKTQHLPHRILPTIRSYFATLYDLPTPETDAGRTLHSQKIHAYLSQHVTRRLTPETALLLDAPLTIEELSDAVKSSKTGKCPGPDGLPLQYYKRFAKILYPRFLVAFNAILEGHTIPSQTQAANISLIPKEGKDAERCDSYRPISLLNCDLKLYAKILATRLTPYVPGLIHQDQVGFVAGREARDNTIRALTIMHRATRQREGLLLLSTDAEKAFDRVNWEFLFATLSQVGLGPNLCTWIRALYSDPTARVCVNGIYTEPFKIRNGTRQGCPLSPLLFVLALEPFLSSVRASPDIRGIRTGRTEHRVAAFADDLLFFVTYPETTLPNLLKAFEVYGNLSNLKINFAKSFLLNVSMPRSKAQSIRPNFSIQWAEDRIKYLGIWLTSDHTLMFRDNFAPMLATISTDLKAWNYPHISWLGRVQAIKMNVLPRILYLFQTIPIDLPQTFFRDLQTQISNYVWRGSRPRLKFSILTLPKARGGLAIPDFAIYHTACHLQRILEWAKPRKLKAWGVVEQDEAGIPLTVLPWLPKLQGLRRVRDLHYTSATLRIWHRVMRVLDLSSDPSPLTPLLCQASTPTSYTPSIFTDLLQTQTPRIRDVFRDQQLASLTDILGDRAVTFLRYFRYQQIASFIRSIPQRTKLTRPLTEFEKQCMTADLLPHGVSYLYELLQRSNRTPPPRFMGSWEMMLETTLSDSQWGKSATLHTTARSHRKHRRRHINYYPCGIRPLNSLATCFLICRMSAGVVVKAGIGTSHMVVLSSNSPILGKDT</sequence>
<organism evidence="2 3">
    <name type="scientific">Leptobrachium leishanense</name>
    <name type="common">Leishan spiny toad</name>
    <dbReference type="NCBI Taxonomy" id="445787"/>
    <lineage>
        <taxon>Eukaryota</taxon>
        <taxon>Metazoa</taxon>
        <taxon>Chordata</taxon>
        <taxon>Craniata</taxon>
        <taxon>Vertebrata</taxon>
        <taxon>Euteleostomi</taxon>
        <taxon>Amphibia</taxon>
        <taxon>Batrachia</taxon>
        <taxon>Anura</taxon>
        <taxon>Pelobatoidea</taxon>
        <taxon>Megophryidae</taxon>
        <taxon>Leptobrachium</taxon>
    </lineage>
</organism>
<name>A0A8C5PVL3_9ANUR</name>
<protein>
    <recommendedName>
        <fullName evidence="1">Reverse transcriptase domain-containing protein</fullName>
    </recommendedName>
</protein>
<dbReference type="OrthoDB" id="9909359at2759"/>